<dbReference type="GO" id="GO:0047372">
    <property type="term" value="F:monoacylglycerol lipase activity"/>
    <property type="evidence" value="ECO:0007669"/>
    <property type="project" value="TreeGrafter"/>
</dbReference>
<dbReference type="PANTHER" id="PTHR43798:SF33">
    <property type="entry name" value="HYDROLASE, PUTATIVE (AFU_ORTHOLOGUE AFUA_2G14860)-RELATED"/>
    <property type="match status" value="1"/>
</dbReference>
<name>A0A5E4LXM9_9ARCH</name>
<evidence type="ECO:0000313" key="3">
    <source>
        <dbReference type="Proteomes" id="UP000789941"/>
    </source>
</evidence>
<sequence>MLPALNHSSAQLPMFQKQAFHTVAGTSKHLTVEFLFIPRMRGREPLTDSMPADKDSPTIVFVNGIMLRFSQWGFQMPRYTVPNGMPGFEDYNLLFFDNFGHGGSSNHTCPEEYLTLCAQAALRVADHMGASRLYTLAHSMGALISLEMERLSSGRVEKMGFVSPVLSSPMHVFPYSGFVEPQIDRIRFMLDHEPLSTTFTGVLKLFSSDPLMRLWHSRFVHYTGSKISPGAFASLLRKSLELDPNAFVTAFDSMLKRGDDLGSHLAKVQVPVKILLGQHDFITDPTKTQELLDELGGGYDVTVLSNTTHWGNSERPKTVNREFAAFFDSV</sequence>
<dbReference type="EC" id="3.5.1.-" evidence="2"/>
<dbReference type="InterPro" id="IPR029058">
    <property type="entry name" value="AB_hydrolase_fold"/>
</dbReference>
<evidence type="ECO:0000259" key="1">
    <source>
        <dbReference type="Pfam" id="PF00561"/>
    </source>
</evidence>
<dbReference type="EMBL" id="CABMJJ010000009">
    <property type="protein sequence ID" value="VVC04626.1"/>
    <property type="molecule type" value="Genomic_DNA"/>
</dbReference>
<dbReference type="PRINTS" id="PR00412">
    <property type="entry name" value="EPOXHYDRLASE"/>
</dbReference>
<proteinExistence type="predicted"/>
<dbReference type="SUPFAM" id="SSF53474">
    <property type="entry name" value="alpha/beta-Hydrolases"/>
    <property type="match status" value="1"/>
</dbReference>
<evidence type="ECO:0000313" key="2">
    <source>
        <dbReference type="EMBL" id="VVC04626.1"/>
    </source>
</evidence>
<reference evidence="2 3" key="1">
    <citation type="submission" date="2019-08" db="EMBL/GenBank/DDBJ databases">
        <authorList>
            <person name="Vazquez-Campos X."/>
        </authorList>
    </citation>
    <scope>NUCLEOTIDE SEQUENCE [LARGE SCALE GENOMIC DNA]</scope>
    <source>
        <strain evidence="2">LFW-283_2</strain>
    </source>
</reference>
<dbReference type="AlphaFoldDB" id="A0A5E4LXM9"/>
<keyword evidence="2" id="KW-0378">Hydrolase</keyword>
<dbReference type="InterPro" id="IPR000639">
    <property type="entry name" value="Epox_hydrolase-like"/>
</dbReference>
<dbReference type="InterPro" id="IPR000073">
    <property type="entry name" value="AB_hydrolase_1"/>
</dbReference>
<organism evidence="2 3">
    <name type="scientific">Candidatus Bilamarchaeum dharawalense</name>
    <dbReference type="NCBI Taxonomy" id="2885759"/>
    <lineage>
        <taxon>Archaea</taxon>
        <taxon>Candidatus Micrarchaeota</taxon>
        <taxon>Candidatus Micrarchaeia</taxon>
        <taxon>Candidatus Anstonellales</taxon>
        <taxon>Candidatus Bilamarchaeaceae</taxon>
        <taxon>Candidatus Bilamarchaeum</taxon>
    </lineage>
</organism>
<accession>A0A5E4LXM9</accession>
<protein>
    <submittedName>
        <fullName evidence="2">Aminoacrylate hydrolase RutD</fullName>
        <ecNumber evidence="2">3.5.1.-</ecNumber>
    </submittedName>
</protein>
<dbReference type="Pfam" id="PF00561">
    <property type="entry name" value="Abhydrolase_1"/>
    <property type="match status" value="1"/>
</dbReference>
<dbReference type="GO" id="GO:0046464">
    <property type="term" value="P:acylglycerol catabolic process"/>
    <property type="evidence" value="ECO:0007669"/>
    <property type="project" value="TreeGrafter"/>
</dbReference>
<dbReference type="GO" id="GO:0016020">
    <property type="term" value="C:membrane"/>
    <property type="evidence" value="ECO:0007669"/>
    <property type="project" value="TreeGrafter"/>
</dbReference>
<dbReference type="InterPro" id="IPR050266">
    <property type="entry name" value="AB_hydrolase_sf"/>
</dbReference>
<gene>
    <name evidence="2" type="primary">rutD</name>
    <name evidence="2" type="ORF">LFW2832_01080</name>
</gene>
<feature type="domain" description="AB hydrolase-1" evidence="1">
    <location>
        <begin position="84"/>
        <end position="315"/>
    </location>
</feature>
<comment type="caution">
    <text evidence="2">The sequence shown here is derived from an EMBL/GenBank/DDBJ whole genome shotgun (WGS) entry which is preliminary data.</text>
</comment>
<dbReference type="PANTHER" id="PTHR43798">
    <property type="entry name" value="MONOACYLGLYCEROL LIPASE"/>
    <property type="match status" value="1"/>
</dbReference>
<dbReference type="Gene3D" id="3.40.50.1820">
    <property type="entry name" value="alpha/beta hydrolase"/>
    <property type="match status" value="1"/>
</dbReference>
<dbReference type="Proteomes" id="UP000789941">
    <property type="component" value="Unassembled WGS sequence"/>
</dbReference>